<gene>
    <name evidence="3" type="primary">Aste57867_23342</name>
    <name evidence="2" type="ORF">As57867_023271</name>
    <name evidence="3" type="ORF">ASTE57867_23342</name>
</gene>
<dbReference type="AlphaFoldDB" id="A0A485LN94"/>
<dbReference type="EMBL" id="VJMH01007261">
    <property type="protein sequence ID" value="KAF0684687.1"/>
    <property type="molecule type" value="Genomic_DNA"/>
</dbReference>
<reference evidence="2" key="2">
    <citation type="submission" date="2019-06" db="EMBL/GenBank/DDBJ databases">
        <title>Genomics analysis of Aphanomyces spp. identifies a new class of oomycete effector associated with host adaptation.</title>
        <authorList>
            <person name="Gaulin E."/>
        </authorList>
    </citation>
    <scope>NUCLEOTIDE SEQUENCE</scope>
    <source>
        <strain evidence="2">CBS 578.67</strain>
    </source>
</reference>
<evidence type="ECO:0000313" key="2">
    <source>
        <dbReference type="EMBL" id="KAF0684687.1"/>
    </source>
</evidence>
<dbReference type="Proteomes" id="UP000332933">
    <property type="component" value="Unassembled WGS sequence"/>
</dbReference>
<dbReference type="OrthoDB" id="408373at2759"/>
<keyword evidence="4" id="KW-1185">Reference proteome</keyword>
<dbReference type="PANTHER" id="PTHR43798">
    <property type="entry name" value="MONOACYLGLYCEROL LIPASE"/>
    <property type="match status" value="1"/>
</dbReference>
<dbReference type="PANTHER" id="PTHR43798:SF33">
    <property type="entry name" value="HYDROLASE, PUTATIVE (AFU_ORTHOLOGUE AFUA_2G14860)-RELATED"/>
    <property type="match status" value="1"/>
</dbReference>
<name>A0A485LN94_9STRA</name>
<dbReference type="InterPro" id="IPR050266">
    <property type="entry name" value="AB_hydrolase_sf"/>
</dbReference>
<evidence type="ECO:0000313" key="3">
    <source>
        <dbReference type="EMBL" id="VFT99987.1"/>
    </source>
</evidence>
<dbReference type="SUPFAM" id="SSF53474">
    <property type="entry name" value="alpha/beta-Hydrolases"/>
    <property type="match status" value="1"/>
</dbReference>
<dbReference type="Pfam" id="PF00561">
    <property type="entry name" value="Abhydrolase_1"/>
    <property type="match status" value="1"/>
</dbReference>
<proteinExistence type="predicted"/>
<dbReference type="EMBL" id="CAADRA010007287">
    <property type="protein sequence ID" value="VFT99987.1"/>
    <property type="molecule type" value="Genomic_DNA"/>
</dbReference>
<dbReference type="InterPro" id="IPR000073">
    <property type="entry name" value="AB_hydrolase_1"/>
</dbReference>
<dbReference type="GO" id="GO:0016020">
    <property type="term" value="C:membrane"/>
    <property type="evidence" value="ECO:0007669"/>
    <property type="project" value="TreeGrafter"/>
</dbReference>
<accession>A0A485LN94</accession>
<sequence>MKLVDALDVEAKWCILPPWIRACFLLRAAGHDPTFPALARRYVLLAHHCHDRIQTHLSIPSYSLRLPSRPRYFSCVLEAPASPPPRRRVVLLHGWLMTHKDWKQTAWKLHREHGYSVLLVDFIGHGHSPLLDTIDDHGPGILVHQVRDALVRAKWTDAKITIAAPSLGSAIALRYAQLFPAHVYAMFSVCILRDYLCRDKIVMLCGAGMPATRWYAITPTMRRTGGAFFHLLDLVADRYLPSLPHVLENVPWIKAPLSLVWMMRFTPEHQVESGAALHKVLDRCVSTVIWSHLDVLHPLELEHFRDKPPQVIMLPYTDHVILCSLIDFLQLHRDRRLWGDDDDKTNEGKAKVHPVTGSIHADDNGIQLKAC</sequence>
<dbReference type="InterPro" id="IPR029058">
    <property type="entry name" value="AB_hydrolase_fold"/>
</dbReference>
<reference evidence="3 4" key="1">
    <citation type="submission" date="2019-03" db="EMBL/GenBank/DDBJ databases">
        <authorList>
            <person name="Gaulin E."/>
            <person name="Dumas B."/>
        </authorList>
    </citation>
    <scope>NUCLEOTIDE SEQUENCE [LARGE SCALE GENOMIC DNA]</scope>
    <source>
        <strain evidence="3">CBS 568.67</strain>
    </source>
</reference>
<dbReference type="Gene3D" id="3.40.50.1820">
    <property type="entry name" value="alpha/beta hydrolase"/>
    <property type="match status" value="1"/>
</dbReference>
<organism evidence="3 4">
    <name type="scientific">Aphanomyces stellatus</name>
    <dbReference type="NCBI Taxonomy" id="120398"/>
    <lineage>
        <taxon>Eukaryota</taxon>
        <taxon>Sar</taxon>
        <taxon>Stramenopiles</taxon>
        <taxon>Oomycota</taxon>
        <taxon>Saprolegniomycetes</taxon>
        <taxon>Saprolegniales</taxon>
        <taxon>Verrucalvaceae</taxon>
        <taxon>Aphanomyces</taxon>
    </lineage>
</organism>
<evidence type="ECO:0000259" key="1">
    <source>
        <dbReference type="Pfam" id="PF00561"/>
    </source>
</evidence>
<evidence type="ECO:0000313" key="4">
    <source>
        <dbReference type="Proteomes" id="UP000332933"/>
    </source>
</evidence>
<feature type="domain" description="AB hydrolase-1" evidence="1">
    <location>
        <begin position="89"/>
        <end position="191"/>
    </location>
</feature>
<protein>
    <submittedName>
        <fullName evidence="3">Aste57867_23342 protein</fullName>
    </submittedName>
</protein>